<sequence>MTPSPVRRALVLLRHGHSTGNGADAFSGWLDVPLSERGRRDAARAGELIAAHGVVPRVIHTSGLSRAIATAELAAAGSGAVDADVRRSWRLNERHYGVLQGRSRAEVRAEAGDELFACWRRSYEHAPPGGESLADVRRRLLPYWHSAVAPGVARGEVTLVVAHGNSLRALCMYLDGLDADEVARLNIPTGVPFVYEFDEGFRPFPRGGRYLDPEAARAGIAEVLAQGGAPGETLTFG</sequence>
<dbReference type="Gene3D" id="3.40.50.1240">
    <property type="entry name" value="Phosphoglycerate mutase-like"/>
    <property type="match status" value="1"/>
</dbReference>
<evidence type="ECO:0000313" key="8">
    <source>
        <dbReference type="EMBL" id="TYC13174.1"/>
    </source>
</evidence>
<evidence type="ECO:0000256" key="7">
    <source>
        <dbReference type="PIRSR" id="PIRSR613078-3"/>
    </source>
</evidence>
<comment type="function">
    <text evidence="4">Catalyzes the interconversion of 2-phosphoglycerate and 3-phosphoglycerate.</text>
</comment>
<feature type="binding site" evidence="4 6">
    <location>
        <begin position="14"/>
        <end position="21"/>
    </location>
    <ligand>
        <name>substrate</name>
    </ligand>
</feature>
<evidence type="ECO:0000313" key="9">
    <source>
        <dbReference type="Proteomes" id="UP000322634"/>
    </source>
</evidence>
<evidence type="ECO:0000256" key="5">
    <source>
        <dbReference type="PIRSR" id="PIRSR613078-1"/>
    </source>
</evidence>
<feature type="active site" description="Proton donor/acceptor" evidence="4 5">
    <location>
        <position position="93"/>
    </location>
</feature>
<dbReference type="InterPro" id="IPR005952">
    <property type="entry name" value="Phosphogly_mut1"/>
</dbReference>
<evidence type="ECO:0000256" key="1">
    <source>
        <dbReference type="ARBA" id="ARBA00006717"/>
    </source>
</evidence>
<dbReference type="GO" id="GO:0004619">
    <property type="term" value="F:phosphoglycerate mutase activity"/>
    <property type="evidence" value="ECO:0007669"/>
    <property type="project" value="UniProtKB-UniRule"/>
</dbReference>
<comment type="caution">
    <text evidence="8">The sequence shown here is derived from an EMBL/GenBank/DDBJ whole genome shotgun (WGS) entry which is preliminary data.</text>
</comment>
<organism evidence="8 9">
    <name type="scientific">Actinomadura syzygii</name>
    <dbReference type="NCBI Taxonomy" id="1427538"/>
    <lineage>
        <taxon>Bacteria</taxon>
        <taxon>Bacillati</taxon>
        <taxon>Actinomycetota</taxon>
        <taxon>Actinomycetes</taxon>
        <taxon>Streptosporangiales</taxon>
        <taxon>Thermomonosporaceae</taxon>
        <taxon>Actinomadura</taxon>
    </lineage>
</organism>
<dbReference type="GO" id="GO:0006094">
    <property type="term" value="P:gluconeogenesis"/>
    <property type="evidence" value="ECO:0007669"/>
    <property type="project" value="UniProtKB-UniRule"/>
</dbReference>
<dbReference type="Proteomes" id="UP000322634">
    <property type="component" value="Unassembled WGS sequence"/>
</dbReference>
<keyword evidence="9" id="KW-1185">Reference proteome</keyword>
<accession>A0A5D0U5E0</accession>
<dbReference type="EMBL" id="VSFF01000008">
    <property type="protein sequence ID" value="TYC13174.1"/>
    <property type="molecule type" value="Genomic_DNA"/>
</dbReference>
<feature type="active site" description="Tele-phosphohistidine intermediate" evidence="4 5">
    <location>
        <position position="15"/>
    </location>
</feature>
<comment type="catalytic activity">
    <reaction evidence="4">
        <text>(2R)-2-phosphoglycerate = (2R)-3-phosphoglycerate</text>
        <dbReference type="Rhea" id="RHEA:15901"/>
        <dbReference type="ChEBI" id="CHEBI:58272"/>
        <dbReference type="ChEBI" id="CHEBI:58289"/>
        <dbReference type="EC" id="5.4.2.11"/>
    </reaction>
</comment>
<keyword evidence="3 4" id="KW-0413">Isomerase</keyword>
<dbReference type="GO" id="GO:0006096">
    <property type="term" value="P:glycolytic process"/>
    <property type="evidence" value="ECO:0007669"/>
    <property type="project" value="UniProtKB-UniRule"/>
</dbReference>
<evidence type="ECO:0000256" key="3">
    <source>
        <dbReference type="ARBA" id="ARBA00023235"/>
    </source>
</evidence>
<dbReference type="InterPro" id="IPR029033">
    <property type="entry name" value="His_PPase_superfam"/>
</dbReference>
<feature type="site" description="Transition state stabilizer" evidence="4 7">
    <location>
        <position position="163"/>
    </location>
</feature>
<reference evidence="8 9" key="1">
    <citation type="submission" date="2019-08" db="EMBL/GenBank/DDBJ databases">
        <title>Actinomadura sp. nov. CYP1-5 isolated from mountain soil.</title>
        <authorList>
            <person name="Songsumanus A."/>
            <person name="Kuncharoen N."/>
            <person name="Kudo T."/>
            <person name="Yuki M."/>
            <person name="Igarashi Y."/>
            <person name="Tanasupawat S."/>
        </authorList>
    </citation>
    <scope>NUCLEOTIDE SEQUENCE [LARGE SCALE GENOMIC DNA]</scope>
    <source>
        <strain evidence="8 9">GKU157</strain>
    </source>
</reference>
<comment type="caution">
    <text evidence="4">Lacks conserved residue(s) required for the propagation of feature annotation.</text>
</comment>
<comment type="similarity">
    <text evidence="1 4">Belongs to the phosphoglycerate mutase family. BPG-dependent PGAM subfamily.</text>
</comment>
<name>A0A5D0U5E0_9ACTN</name>
<dbReference type="PANTHER" id="PTHR11931">
    <property type="entry name" value="PHOSPHOGLYCERATE MUTASE"/>
    <property type="match status" value="1"/>
</dbReference>
<dbReference type="HAMAP" id="MF_01039">
    <property type="entry name" value="PGAM_GpmA"/>
    <property type="match status" value="1"/>
</dbReference>
<dbReference type="CDD" id="cd07067">
    <property type="entry name" value="HP_PGM_like"/>
    <property type="match status" value="1"/>
</dbReference>
<feature type="binding site" evidence="4 6">
    <location>
        <begin position="120"/>
        <end position="121"/>
    </location>
    <ligand>
        <name>substrate</name>
    </ligand>
</feature>
<feature type="binding site" evidence="4 6">
    <location>
        <begin position="27"/>
        <end position="28"/>
    </location>
    <ligand>
        <name>substrate</name>
    </ligand>
</feature>
<dbReference type="AlphaFoldDB" id="A0A5D0U5E0"/>
<protein>
    <recommendedName>
        <fullName evidence="4">2,3-bisphosphoglycerate-dependent phosphoglycerate mutase</fullName>
        <shortName evidence="4">BPG-dependent PGAM</shortName>
        <shortName evidence="4">PGAM</shortName>
        <shortName evidence="4">Phosphoglyceromutase</shortName>
        <shortName evidence="4">dPGM</shortName>
        <ecNumber evidence="4">5.4.2.11</ecNumber>
    </recommendedName>
</protein>
<dbReference type="NCBIfam" id="TIGR01258">
    <property type="entry name" value="pgm_1"/>
    <property type="match status" value="2"/>
</dbReference>
<feature type="binding site" evidence="4 6">
    <location>
        <begin position="93"/>
        <end position="96"/>
    </location>
    <ligand>
        <name>substrate</name>
    </ligand>
</feature>
<dbReference type="InterPro" id="IPR013078">
    <property type="entry name" value="His_Pase_superF_clade-1"/>
</dbReference>
<dbReference type="OrthoDB" id="9781415at2"/>
<dbReference type="EC" id="5.4.2.11" evidence="4"/>
<evidence type="ECO:0000256" key="2">
    <source>
        <dbReference type="ARBA" id="ARBA00023152"/>
    </source>
</evidence>
<keyword evidence="2 4" id="KW-0324">Glycolysis</keyword>
<evidence type="ECO:0000256" key="6">
    <source>
        <dbReference type="PIRSR" id="PIRSR613078-2"/>
    </source>
</evidence>
<keyword evidence="4" id="KW-0312">Gluconeogenesis</keyword>
<comment type="pathway">
    <text evidence="4">Carbohydrate degradation; glycolysis; pyruvate from D-glyceraldehyde 3-phosphate: step 3/5.</text>
</comment>
<dbReference type="SMART" id="SM00855">
    <property type="entry name" value="PGAM"/>
    <property type="match status" value="1"/>
</dbReference>
<dbReference type="UniPathway" id="UPA00109">
    <property type="reaction ID" value="UER00186"/>
</dbReference>
<dbReference type="Pfam" id="PF00300">
    <property type="entry name" value="His_Phos_1"/>
    <property type="match status" value="1"/>
</dbReference>
<evidence type="ECO:0000256" key="4">
    <source>
        <dbReference type="HAMAP-Rule" id="MF_01039"/>
    </source>
</evidence>
<feature type="binding site" evidence="4 6">
    <location>
        <begin position="164"/>
        <end position="165"/>
    </location>
    <ligand>
        <name>substrate</name>
    </ligand>
</feature>
<dbReference type="RefSeq" id="WP_148351868.1">
    <property type="nucleotide sequence ID" value="NZ_JBHSBF010000034.1"/>
</dbReference>
<gene>
    <name evidence="4" type="primary">gpmA</name>
    <name evidence="8" type="ORF">FXF65_21980</name>
</gene>
<proteinExistence type="inferred from homology"/>
<feature type="binding site" evidence="4 6">
    <location>
        <position position="66"/>
    </location>
    <ligand>
        <name>substrate</name>
    </ligand>
</feature>
<dbReference type="SUPFAM" id="SSF53254">
    <property type="entry name" value="Phosphoglycerate mutase-like"/>
    <property type="match status" value="1"/>
</dbReference>